<reference evidence="8 9" key="2">
    <citation type="submission" date="2018-06" db="EMBL/GenBank/DDBJ databases">
        <authorList>
            <consortium name="Pathogen Informatics"/>
            <person name="Doyle S."/>
        </authorList>
    </citation>
    <scope>NUCLEOTIDE SEQUENCE [LARGE SCALE GENOMIC DNA]</scope>
    <source>
        <strain evidence="6 9">NCTC8179</strain>
        <strain evidence="5 8">NCTC8622</strain>
    </source>
</reference>
<evidence type="ECO:0000313" key="8">
    <source>
        <dbReference type="Proteomes" id="UP000254079"/>
    </source>
</evidence>
<evidence type="ECO:0000256" key="1">
    <source>
        <dbReference type="SAM" id="Coils"/>
    </source>
</evidence>
<dbReference type="EMBL" id="LRKC01000165">
    <property type="protein sequence ID" value="OKV05601.1"/>
    <property type="molecule type" value="Genomic_DNA"/>
</dbReference>
<dbReference type="Proteomes" id="UP000567387">
    <property type="component" value="Unassembled WGS sequence"/>
</dbReference>
<dbReference type="Proteomes" id="UP000185794">
    <property type="component" value="Unassembled WGS sequence"/>
</dbReference>
<organism evidence="5 8">
    <name type="scientific">Escherichia coli</name>
    <dbReference type="NCBI Taxonomy" id="562"/>
    <lineage>
        <taxon>Bacteria</taxon>
        <taxon>Pseudomonadati</taxon>
        <taxon>Pseudomonadota</taxon>
        <taxon>Gammaproteobacteria</taxon>
        <taxon>Enterobacterales</taxon>
        <taxon>Enterobacteriaceae</taxon>
        <taxon>Escherichia</taxon>
    </lineage>
</organism>
<reference evidence="3" key="4">
    <citation type="submission" date="2023-07" db="EMBL/GenBank/DDBJ databases">
        <title>High risk of intestinal colonization with ESBL-producing Escherichia coli among soldiers of military contingents in specific geographic regions.</title>
        <authorList>
            <person name="Literacka E."/>
        </authorList>
    </citation>
    <scope>NUCLEOTIDE SEQUENCE</scope>
    <source>
        <strain evidence="3">33</strain>
    </source>
</reference>
<dbReference type="EMBL" id="JAUKZB010000025">
    <property type="protein sequence ID" value="MDO2732706.1"/>
    <property type="molecule type" value="Genomic_DNA"/>
</dbReference>
<keyword evidence="1" id="KW-0175">Coiled coil</keyword>
<reference evidence="2 10" key="3">
    <citation type="submission" date="2018-08" db="EMBL/GenBank/DDBJ databases">
        <authorList>
            <consortium name="PulseNet: The National Subtyping Network for Foodborne Disease Surveillance"/>
            <person name="Tarr C.L."/>
            <person name="Trees E."/>
            <person name="Katz L.S."/>
            <person name="Carleton-Romer H.A."/>
            <person name="Stroika S."/>
            <person name="Kucerova Z."/>
            <person name="Roache K.F."/>
            <person name="Sabol A.L."/>
            <person name="Besser J."/>
            <person name="Gerner-Smidt P."/>
        </authorList>
    </citation>
    <scope>NUCLEOTIDE SEQUENCE [LARGE SCALE GENOMIC DNA]</scope>
    <source>
        <strain evidence="2 10">PNUSAE011918</strain>
    </source>
</reference>
<evidence type="ECO:0000313" key="9">
    <source>
        <dbReference type="Proteomes" id="UP000255543"/>
    </source>
</evidence>
<dbReference type="RefSeq" id="WP_000961327.1">
    <property type="nucleotide sequence ID" value="NZ_CABHPK010000034.1"/>
</dbReference>
<name>A0A2X3JQL7_ECOLX</name>
<feature type="coiled-coil region" evidence="1">
    <location>
        <begin position="8"/>
        <end position="35"/>
    </location>
</feature>
<reference evidence="4 7" key="1">
    <citation type="journal article" date="2017" name="Front. Cell. Infect. Microbiol.">
        <title>Chaperone-usher pili loci of human colonization factor-negative enterotoxigenic Escherichia coli.</title>
        <authorList>
            <person name="Del Canto F."/>
            <person name="Vidal R."/>
            <person name="Stine O.C."/>
            <person name="Pop M."/>
        </authorList>
    </citation>
    <scope>NUCLEOTIDE SEQUENCE [LARGE SCALE GENOMIC DNA]</scope>
    <source>
        <strain evidence="4 7">700324</strain>
    </source>
</reference>
<dbReference type="EMBL" id="AASCBU010000032">
    <property type="protein sequence ID" value="EFA8786640.1"/>
    <property type="molecule type" value="Genomic_DNA"/>
</dbReference>
<dbReference type="Proteomes" id="UP000255543">
    <property type="component" value="Unassembled WGS sequence"/>
</dbReference>
<protein>
    <submittedName>
        <fullName evidence="5">Uncharacterized protein</fullName>
    </submittedName>
</protein>
<accession>A0A2X3JQL7</accession>
<gene>
    <name evidence="4" type="ORF">AWP47_25020</name>
    <name evidence="2" type="ORF">C2R31_004571</name>
    <name evidence="6" type="ORF">NCTC8179_07069</name>
    <name evidence="5" type="ORF">NCTC8622_00147</name>
    <name evidence="3" type="ORF">Q2V64_23735</name>
</gene>
<evidence type="ECO:0000313" key="10">
    <source>
        <dbReference type="Proteomes" id="UP000567387"/>
    </source>
</evidence>
<proteinExistence type="predicted"/>
<evidence type="ECO:0000313" key="4">
    <source>
        <dbReference type="EMBL" id="OKV05601.1"/>
    </source>
</evidence>
<dbReference type="Proteomes" id="UP001174465">
    <property type="component" value="Unassembled WGS sequence"/>
</dbReference>
<evidence type="ECO:0000313" key="6">
    <source>
        <dbReference type="EMBL" id="STO41454.1"/>
    </source>
</evidence>
<sequence length="122" mass="14144">MLVSKKKYDFLLARYEQAASRADLLERQQAELNGALKKNGGPFKCILECREAAIALSSSGSEQVWLTLERLAFVDRWISGLLPVLRRQMSVRERRMWEEMLEIRSADRAYGMAHRPSQEETR</sequence>
<evidence type="ECO:0000313" key="3">
    <source>
        <dbReference type="EMBL" id="MDO2732706.1"/>
    </source>
</evidence>
<dbReference type="EMBL" id="UGEB01000005">
    <property type="protein sequence ID" value="STO41454.1"/>
    <property type="molecule type" value="Genomic_DNA"/>
</dbReference>
<dbReference type="Proteomes" id="UP000254079">
    <property type="component" value="Unassembled WGS sequence"/>
</dbReference>
<evidence type="ECO:0000313" key="7">
    <source>
        <dbReference type="Proteomes" id="UP000185794"/>
    </source>
</evidence>
<dbReference type="EMBL" id="UGCP01000001">
    <property type="protein sequence ID" value="STI81222.1"/>
    <property type="molecule type" value="Genomic_DNA"/>
</dbReference>
<evidence type="ECO:0000313" key="2">
    <source>
        <dbReference type="EMBL" id="EFA8786640.1"/>
    </source>
</evidence>
<evidence type="ECO:0000313" key="5">
    <source>
        <dbReference type="EMBL" id="STI81222.1"/>
    </source>
</evidence>
<dbReference type="AlphaFoldDB" id="A0A2X3JQL7"/>